<dbReference type="AlphaFoldDB" id="A0A8X6XLI3"/>
<gene>
    <name evidence="1" type="ORF">TNIN_447311</name>
</gene>
<protein>
    <submittedName>
        <fullName evidence="1">Uncharacterized protein</fullName>
    </submittedName>
</protein>
<dbReference type="EMBL" id="BMAV01010793">
    <property type="protein sequence ID" value="GFY56167.1"/>
    <property type="molecule type" value="Genomic_DNA"/>
</dbReference>
<sequence length="118" mass="13682">SFPKLTKTRLIEDFNAVPTLRFLLVTRTVILVWNLSRIVSFISQMLDIVDEREVEQMWEETVDHVRAIVRSIVGIPEGVRPDLDAVIIPIGFHIREMRTFMNHCPYAPSSNVEFPVDF</sequence>
<organism evidence="1 2">
    <name type="scientific">Trichonephila inaurata madagascariensis</name>
    <dbReference type="NCBI Taxonomy" id="2747483"/>
    <lineage>
        <taxon>Eukaryota</taxon>
        <taxon>Metazoa</taxon>
        <taxon>Ecdysozoa</taxon>
        <taxon>Arthropoda</taxon>
        <taxon>Chelicerata</taxon>
        <taxon>Arachnida</taxon>
        <taxon>Araneae</taxon>
        <taxon>Araneomorphae</taxon>
        <taxon>Entelegynae</taxon>
        <taxon>Araneoidea</taxon>
        <taxon>Nephilidae</taxon>
        <taxon>Trichonephila</taxon>
        <taxon>Trichonephila inaurata</taxon>
    </lineage>
</organism>
<evidence type="ECO:0000313" key="1">
    <source>
        <dbReference type="EMBL" id="GFY56167.1"/>
    </source>
</evidence>
<reference evidence="1" key="1">
    <citation type="submission" date="2020-08" db="EMBL/GenBank/DDBJ databases">
        <title>Multicomponent nature underlies the extraordinary mechanical properties of spider dragline silk.</title>
        <authorList>
            <person name="Kono N."/>
            <person name="Nakamura H."/>
            <person name="Mori M."/>
            <person name="Yoshida Y."/>
            <person name="Ohtoshi R."/>
            <person name="Malay A.D."/>
            <person name="Moran D.A.P."/>
            <person name="Tomita M."/>
            <person name="Numata K."/>
            <person name="Arakawa K."/>
        </authorList>
    </citation>
    <scope>NUCLEOTIDE SEQUENCE</scope>
</reference>
<accession>A0A8X6XLI3</accession>
<proteinExistence type="predicted"/>
<feature type="non-terminal residue" evidence="1">
    <location>
        <position position="1"/>
    </location>
</feature>
<name>A0A8X6XLI3_9ARAC</name>
<comment type="caution">
    <text evidence="1">The sequence shown here is derived from an EMBL/GenBank/DDBJ whole genome shotgun (WGS) entry which is preliminary data.</text>
</comment>
<evidence type="ECO:0000313" key="2">
    <source>
        <dbReference type="Proteomes" id="UP000886998"/>
    </source>
</evidence>
<dbReference type="Proteomes" id="UP000886998">
    <property type="component" value="Unassembled WGS sequence"/>
</dbReference>
<keyword evidence="2" id="KW-1185">Reference proteome</keyword>